<feature type="signal peptide" evidence="2">
    <location>
        <begin position="1"/>
        <end position="16"/>
    </location>
</feature>
<reference evidence="3" key="2">
    <citation type="submission" date="2022-06" db="UniProtKB">
        <authorList>
            <consortium name="EnsemblMetazoa"/>
        </authorList>
    </citation>
    <scope>IDENTIFICATION</scope>
    <source>
        <strain evidence="3">PS312</strain>
    </source>
</reference>
<feature type="compositionally biased region" description="Pro residues" evidence="1">
    <location>
        <begin position="580"/>
        <end position="591"/>
    </location>
</feature>
<name>A0A2A6CSN0_PRIPA</name>
<accession>A0A8R1UC52</accession>
<evidence type="ECO:0000313" key="3">
    <source>
        <dbReference type="EnsemblMetazoa" id="PPA19073.1"/>
    </source>
</evidence>
<proteinExistence type="predicted"/>
<accession>A0A2A6CSN0</accession>
<organism evidence="3 4">
    <name type="scientific">Pristionchus pacificus</name>
    <name type="common">Parasitic nematode worm</name>
    <dbReference type="NCBI Taxonomy" id="54126"/>
    <lineage>
        <taxon>Eukaryota</taxon>
        <taxon>Metazoa</taxon>
        <taxon>Ecdysozoa</taxon>
        <taxon>Nematoda</taxon>
        <taxon>Chromadorea</taxon>
        <taxon>Rhabditida</taxon>
        <taxon>Rhabditina</taxon>
        <taxon>Diplogasteromorpha</taxon>
        <taxon>Diplogasteroidea</taxon>
        <taxon>Neodiplogasteridae</taxon>
        <taxon>Pristionchus</taxon>
    </lineage>
</organism>
<dbReference type="PANTHER" id="PTHR35572">
    <property type="entry name" value="PROTEIN CBG04538-RELATED"/>
    <property type="match status" value="1"/>
</dbReference>
<protein>
    <submittedName>
        <fullName evidence="3">Uncharacterized protein</fullName>
    </submittedName>
</protein>
<sequence length="1291" mass="143899">LPSSSLLLLLLPLIGADPLWDNEYLSVCDGAKKHKPFQDYPVYKQCFYSPKSGGRIDIVGCSEPSQGRFVPTGKEITAVDAKTRKVIMESEGEERTDICEVIDGEHRYRMGSRRTKEYAAFLKKNKLCEKHGLKKRLLQNKLYKECKYQQGKGGSVEIVACKANGKLSPLPVGQYRHHPKDMYESCTKVKDAKGVWKVVYSYRKLAPEEIEREAVAALCKKQGFTAVFKYKELYQRCKKNGVNPATLEANQIKPLQIIGCISKESEGNVISLDTRFESDNGAIERCEAVRNEKGQVIGAKLYKEEQEGPSTTPDEVEFERNVAKKCVDTRLDTELTDIGVVIDIVGCRFGLSDTVVALDEVYTKWGVTFRCVPKGNDGESVQLVVEDPETPPTDESPTELGEKCAIHKFNVFFEGNVAKKCVKGDDGLVIEVVGCRFSVFKNVVLLGQTYEDWGVVFRCVATDKGGVQLVIEDNVTYPELPTPAPIIAPATPSDSNAREICNEHGFNKVFFEQNAAKKCYFSHEAEDRVVIKTIGCRFALTEEVVLLGEEKESWGVTFECILNEKGGVHLAIKESNTSSPVPPSNPLPGPPSSEEVEKIMKTCEEKGYEKVFFEKNEAKKCVVALNEEGGVVIKTIGCRFALNEEYVQLGDSRETWGVTFECIENEKGGVHLAIKEEKEVSTPAPINPKKPHPHCTFNGVKVPYRKRVIVGGQFVFECIHDRHRSLRGLIGKAPRTRKHSELELRFLGCNTQDTIRIFKKNIARRRQSVSVRPVFRSGLRSLQDGYIFDRRGYYLDHSLTPLSLHTPIELGRTSRTSILSDLCESLETFFNKTDCDSTIRCAALEKFKRTENGKDITGFECPNAHVPRAVWRREVKLSTGAWVAYVDGILCEHGLYRDPDRQNLKVGSPRCVRKMTQQEQAVLLVLEPADCPAGHKCEKPVFADSVDASGNILGTASCPTDTTLEKHLDGGTWLEITNLKRSEMKFKYSLPSSPTVEIDNDDGVKFRCRTKKECKMADYFLTDCTEGAQTCTQPLDTLACPANSVFQMKTSLNGHWRNIDSLKCADKRFVVGIGGQDSYLVPVGFRCMQETNCLTQYSSIDVSTCNGTEKCEKPSLNLTNNQFKCADAKMILQIQVNKQWNEAASISCTNNKMSAKLADSTTFNDFPQNIRCVKLRCTECTAPCSAANCPSLTVTASTKWNECASFKCAAPAAPLILVGDKFWSTTVTPELKCVSKPDPAQNKNVWTADGKDRIETNQDAFCVAEVTCNETMAMQSLFPGESHLCEKVIDR</sequence>
<evidence type="ECO:0000256" key="1">
    <source>
        <dbReference type="SAM" id="MobiDB-lite"/>
    </source>
</evidence>
<dbReference type="InterPro" id="IPR040282">
    <property type="entry name" value="Mig-18-like"/>
</dbReference>
<dbReference type="Proteomes" id="UP000005239">
    <property type="component" value="Unassembled WGS sequence"/>
</dbReference>
<evidence type="ECO:0000256" key="2">
    <source>
        <dbReference type="SAM" id="SignalP"/>
    </source>
</evidence>
<dbReference type="EnsemblMetazoa" id="PPA19073.1">
    <property type="protein sequence ID" value="PPA19073.1"/>
    <property type="gene ID" value="WBGene00108627"/>
</dbReference>
<keyword evidence="4" id="KW-1185">Reference proteome</keyword>
<keyword evidence="2" id="KW-0732">Signal</keyword>
<dbReference type="PANTHER" id="PTHR35572:SF7">
    <property type="entry name" value="PROTEIN CBG04538"/>
    <property type="match status" value="1"/>
</dbReference>
<gene>
    <name evidence="3" type="primary">WBGene00108627</name>
</gene>
<feature type="chain" id="PRO_5043501090" evidence="2">
    <location>
        <begin position="17"/>
        <end position="1291"/>
    </location>
</feature>
<reference evidence="4" key="1">
    <citation type="journal article" date="2008" name="Nat. Genet.">
        <title>The Pristionchus pacificus genome provides a unique perspective on nematode lifestyle and parasitism.</title>
        <authorList>
            <person name="Dieterich C."/>
            <person name="Clifton S.W."/>
            <person name="Schuster L.N."/>
            <person name="Chinwalla A."/>
            <person name="Delehaunty K."/>
            <person name="Dinkelacker I."/>
            <person name="Fulton L."/>
            <person name="Fulton R."/>
            <person name="Godfrey J."/>
            <person name="Minx P."/>
            <person name="Mitreva M."/>
            <person name="Roeseler W."/>
            <person name="Tian H."/>
            <person name="Witte H."/>
            <person name="Yang S.P."/>
            <person name="Wilson R.K."/>
            <person name="Sommer R.J."/>
        </authorList>
    </citation>
    <scope>NUCLEOTIDE SEQUENCE [LARGE SCALE GENOMIC DNA]</scope>
    <source>
        <strain evidence="4">PS312</strain>
    </source>
</reference>
<evidence type="ECO:0000313" key="4">
    <source>
        <dbReference type="Proteomes" id="UP000005239"/>
    </source>
</evidence>
<feature type="region of interest" description="Disordered" evidence="1">
    <location>
        <begin position="574"/>
        <end position="593"/>
    </location>
</feature>